<proteinExistence type="predicted"/>
<evidence type="ECO:0000259" key="1">
    <source>
        <dbReference type="PROSITE" id="PS50801"/>
    </source>
</evidence>
<dbReference type="InterPro" id="IPR050267">
    <property type="entry name" value="Anti-sigma-factor_SerPK"/>
</dbReference>
<feature type="domain" description="STAS" evidence="1">
    <location>
        <begin position="8"/>
        <end position="118"/>
    </location>
</feature>
<dbReference type="Gene3D" id="3.30.565.10">
    <property type="entry name" value="Histidine kinase-like ATPase, C-terminal domain"/>
    <property type="match status" value="1"/>
</dbReference>
<protein>
    <submittedName>
        <fullName evidence="2">Sulfate transporter</fullName>
    </submittedName>
</protein>
<gene>
    <name evidence="2" type="ORF">A9X01_26710</name>
</gene>
<dbReference type="STRING" id="1790.A5645_07355"/>
<organism evidence="2 3">
    <name type="scientific">Mycobacterium asiaticum</name>
    <dbReference type="NCBI Taxonomy" id="1790"/>
    <lineage>
        <taxon>Bacteria</taxon>
        <taxon>Bacillati</taxon>
        <taxon>Actinomycetota</taxon>
        <taxon>Actinomycetes</taxon>
        <taxon>Mycobacteriales</taxon>
        <taxon>Mycobacteriaceae</taxon>
        <taxon>Mycobacterium</taxon>
    </lineage>
</organism>
<evidence type="ECO:0000313" key="2">
    <source>
        <dbReference type="EMBL" id="OBI78997.1"/>
    </source>
</evidence>
<comment type="caution">
    <text evidence="2">The sequence shown here is derived from an EMBL/GenBank/DDBJ whole genome shotgun (WGS) entry which is preliminary data.</text>
</comment>
<dbReference type="Gene3D" id="3.30.750.24">
    <property type="entry name" value="STAS domain"/>
    <property type="match status" value="1"/>
</dbReference>
<dbReference type="Proteomes" id="UP000093795">
    <property type="component" value="Unassembled WGS sequence"/>
</dbReference>
<dbReference type="AlphaFoldDB" id="A0A1A3BY59"/>
<dbReference type="Pfam" id="PF01740">
    <property type="entry name" value="STAS"/>
    <property type="match status" value="1"/>
</dbReference>
<accession>A0A1A3BY59</accession>
<name>A0A1A3BY59_MYCAS</name>
<dbReference type="PANTHER" id="PTHR35526:SF3">
    <property type="entry name" value="ANTI-SIGMA-F FACTOR RSBW"/>
    <property type="match status" value="1"/>
</dbReference>
<dbReference type="PANTHER" id="PTHR35526">
    <property type="entry name" value="ANTI-SIGMA-F FACTOR RSBW-RELATED"/>
    <property type="match status" value="1"/>
</dbReference>
<evidence type="ECO:0000313" key="3">
    <source>
        <dbReference type="Proteomes" id="UP000093795"/>
    </source>
</evidence>
<dbReference type="InterPro" id="IPR036513">
    <property type="entry name" value="STAS_dom_sf"/>
</dbReference>
<reference evidence="2 3" key="1">
    <citation type="submission" date="2016-06" db="EMBL/GenBank/DDBJ databases">
        <authorList>
            <person name="Kjaerup R.B."/>
            <person name="Dalgaard T.S."/>
            <person name="Juul-Madsen H.R."/>
        </authorList>
    </citation>
    <scope>NUCLEOTIDE SEQUENCE [LARGE SCALE GENOMIC DNA]</scope>
    <source>
        <strain evidence="2 3">1081914.2</strain>
    </source>
</reference>
<dbReference type="PROSITE" id="PS50801">
    <property type="entry name" value="STAS"/>
    <property type="match status" value="1"/>
</dbReference>
<dbReference type="InterPro" id="IPR002645">
    <property type="entry name" value="STAS_dom"/>
</dbReference>
<dbReference type="InterPro" id="IPR036890">
    <property type="entry name" value="HATPase_C_sf"/>
</dbReference>
<dbReference type="EMBL" id="LZKQ01000232">
    <property type="protein sequence ID" value="OBI78997.1"/>
    <property type="molecule type" value="Genomic_DNA"/>
</dbReference>
<dbReference type="SUPFAM" id="SSF52091">
    <property type="entry name" value="SpoIIaa-like"/>
    <property type="match status" value="1"/>
</dbReference>
<dbReference type="RefSeq" id="WP_065122464.1">
    <property type="nucleotide sequence ID" value="NZ_LZKQ01000232.1"/>
</dbReference>
<sequence>MSEPDTAVLIDVEHQSGVSIVMTDGVLNYATYRGVRDTIIKTALDEPRAVVVDVNRLSVPAPSAWSVFTSARWHVSTWPNVPILLVCNDIERQRTIAASAVTRYVPVHPSLEAALEAVDELAMHGRRRARAALPRSRASIRLARAMIHEWLTAWSVHELIPVAGTVATVFIENVLEHTESAPVLVVENFNDTLTVAVEDCSHQPVNRREDAAGGIDVVSGLAIVGALCRAWGSTPTSSGKTVWAVIGSENKL</sequence>